<proteinExistence type="predicted"/>
<dbReference type="AlphaFoldDB" id="A0AAW9HAH8"/>
<evidence type="ECO:0000313" key="6">
    <source>
        <dbReference type="Proteomes" id="UP001284901"/>
    </source>
</evidence>
<feature type="transmembrane region" description="Helical" evidence="3">
    <location>
        <begin position="153"/>
        <end position="175"/>
    </location>
</feature>
<dbReference type="EMBL" id="JAWNFY010000020">
    <property type="protein sequence ID" value="MDY5146820.1"/>
    <property type="molecule type" value="Genomic_DNA"/>
</dbReference>
<dbReference type="EMBL" id="JAWNFV010000002">
    <property type="protein sequence ID" value="MDY5139998.1"/>
    <property type="molecule type" value="Genomic_DNA"/>
</dbReference>
<evidence type="ECO:0000313" key="4">
    <source>
        <dbReference type="EMBL" id="MDY5139998.1"/>
    </source>
</evidence>
<dbReference type="Proteomes" id="UP001288320">
    <property type="component" value="Unassembled WGS sequence"/>
</dbReference>
<feature type="region of interest" description="Disordered" evidence="2">
    <location>
        <begin position="1"/>
        <end position="35"/>
    </location>
</feature>
<reference evidence="4 6" key="1">
    <citation type="submission" date="2023-10" db="EMBL/GenBank/DDBJ databases">
        <title>Whole Genome based description of the genera Actinobaculum and Actinotignum reveals a complex phylogenetic relationship within the species included in the genus Actinotignum.</title>
        <authorList>
            <person name="Jensen C.S."/>
            <person name="Dargis R."/>
            <person name="Kemp M."/>
            <person name="Christensen J.J."/>
        </authorList>
    </citation>
    <scope>NUCLEOTIDE SEQUENCE</scope>
    <source>
        <strain evidence="5 6">SLA_B089</strain>
        <strain evidence="4">SLA_B245</strain>
    </source>
</reference>
<protein>
    <recommendedName>
        <fullName evidence="8">CAP-Gly protein</fullName>
    </recommendedName>
</protein>
<evidence type="ECO:0000256" key="1">
    <source>
        <dbReference type="SAM" id="Coils"/>
    </source>
</evidence>
<name>A0AAW9HAH8_9ACTO</name>
<feature type="transmembrane region" description="Helical" evidence="3">
    <location>
        <begin position="120"/>
        <end position="141"/>
    </location>
</feature>
<sequence>MTEHTTTPGGATPERDYPEATTAHTRADRERVTARPVDARVASAGQYSAEDAKPGWRSTFLGADTPGRATNMSWGSVFAGVAVAIATLVVFSFLGAAIGLGTFDPASSNPGEGFGFGMGLWAVCSIVIALGLGGYVTGALAVKGGLLHGLTTWATTIIVATVAVWLGISAALGAVGSAIGSVGNAAGSAVGGVAQASGNAVSEAASAISDNLDVQWDSVEAQTEKILADTGEETLQPDYLRGQVDGATDDISAAAKDLVVNPENYETILSDLGDSLQKRVDSVTKDIDRDAVAKSVAANTDLNEDEARKAVDNAVEAYNQAQVKAEQALNNAEKTLQDVQAQAKDLVAEGREVAQDVTDTGSTVAIWAFVGLLLSAILTAFAGVWGSRAVVGRNDAGAVRRDADATRRK</sequence>
<feature type="coiled-coil region" evidence="1">
    <location>
        <begin position="311"/>
        <end position="349"/>
    </location>
</feature>
<keyword evidence="1" id="KW-0175">Coiled coil</keyword>
<evidence type="ECO:0000256" key="2">
    <source>
        <dbReference type="SAM" id="MobiDB-lite"/>
    </source>
</evidence>
<keyword evidence="6" id="KW-1185">Reference proteome</keyword>
<keyword evidence="3" id="KW-1133">Transmembrane helix</keyword>
<keyword evidence="3" id="KW-0812">Transmembrane</keyword>
<gene>
    <name evidence="4" type="ORF">R6G74_01525</name>
    <name evidence="5" type="ORF">R6P33_07310</name>
</gene>
<keyword evidence="3" id="KW-0472">Membrane</keyword>
<dbReference type="Proteomes" id="UP001284901">
    <property type="component" value="Unassembled WGS sequence"/>
</dbReference>
<evidence type="ECO:0000256" key="3">
    <source>
        <dbReference type="SAM" id="Phobius"/>
    </source>
</evidence>
<feature type="transmembrane region" description="Helical" evidence="3">
    <location>
        <begin position="364"/>
        <end position="385"/>
    </location>
</feature>
<comment type="caution">
    <text evidence="4">The sequence shown here is derived from an EMBL/GenBank/DDBJ whole genome shotgun (WGS) entry which is preliminary data.</text>
</comment>
<accession>A0AAW9HAH8</accession>
<dbReference type="RefSeq" id="WP_101594722.1">
    <property type="nucleotide sequence ID" value="NZ_CAUPFC010000008.1"/>
</dbReference>
<evidence type="ECO:0008006" key="8">
    <source>
        <dbReference type="Google" id="ProtNLM"/>
    </source>
</evidence>
<evidence type="ECO:0000313" key="5">
    <source>
        <dbReference type="EMBL" id="MDY5146820.1"/>
    </source>
</evidence>
<evidence type="ECO:0000313" key="7">
    <source>
        <dbReference type="Proteomes" id="UP001288320"/>
    </source>
</evidence>
<feature type="transmembrane region" description="Helical" evidence="3">
    <location>
        <begin position="77"/>
        <end position="100"/>
    </location>
</feature>
<dbReference type="GeneID" id="92814185"/>
<organism evidence="4 7">
    <name type="scientific">Actinotignum timonense</name>
    <dbReference type="NCBI Taxonomy" id="1870995"/>
    <lineage>
        <taxon>Bacteria</taxon>
        <taxon>Bacillati</taxon>
        <taxon>Actinomycetota</taxon>
        <taxon>Actinomycetes</taxon>
        <taxon>Actinomycetales</taxon>
        <taxon>Actinomycetaceae</taxon>
        <taxon>Actinotignum</taxon>
    </lineage>
</organism>